<dbReference type="OrthoDB" id="661148at2759"/>
<dbReference type="SUPFAM" id="SSF46934">
    <property type="entry name" value="UBA-like"/>
    <property type="match status" value="1"/>
</dbReference>
<dbReference type="CDD" id="cd14349">
    <property type="entry name" value="UBA_CF106"/>
    <property type="match status" value="1"/>
</dbReference>
<dbReference type="RefSeq" id="XP_066933940.1">
    <property type="nucleotide sequence ID" value="XM_067077839.1"/>
</dbReference>
<dbReference type="InterPro" id="IPR032350">
    <property type="entry name" value="Nbr1_FW"/>
</dbReference>
<dbReference type="GeneID" id="136821628"/>
<dbReference type="Pfam" id="PF14555">
    <property type="entry name" value="UBA_4"/>
    <property type="match status" value="1"/>
</dbReference>
<dbReference type="InterPro" id="IPR039517">
    <property type="entry name" value="C6orf106_UBA-like"/>
</dbReference>
<dbReference type="InterPro" id="IPR013783">
    <property type="entry name" value="Ig-like_fold"/>
</dbReference>
<dbReference type="PANTHER" id="PTHR20930">
    <property type="entry name" value="OVARIAN CARCINOMA ANTIGEN CA125-RELATED"/>
    <property type="match status" value="1"/>
</dbReference>
<dbReference type="AlphaFoldDB" id="A0A7M5X4A9"/>
<organism evidence="2 3">
    <name type="scientific">Clytia hemisphaerica</name>
    <dbReference type="NCBI Taxonomy" id="252671"/>
    <lineage>
        <taxon>Eukaryota</taxon>
        <taxon>Metazoa</taxon>
        <taxon>Cnidaria</taxon>
        <taxon>Hydrozoa</taxon>
        <taxon>Hydroidolina</taxon>
        <taxon>Leptothecata</taxon>
        <taxon>Obeliida</taxon>
        <taxon>Clytiidae</taxon>
        <taxon>Clytia</taxon>
    </lineage>
</organism>
<dbReference type="Gene3D" id="1.10.8.10">
    <property type="entry name" value="DNA helicase RuvA subunit, C-terminal domain"/>
    <property type="match status" value="1"/>
</dbReference>
<evidence type="ECO:0000313" key="3">
    <source>
        <dbReference type="Proteomes" id="UP000594262"/>
    </source>
</evidence>
<dbReference type="EnsemblMetazoa" id="CLYHEMT017773.3">
    <property type="protein sequence ID" value="CLYHEMP017773.3"/>
    <property type="gene ID" value="CLYHEMG017773"/>
</dbReference>
<proteinExistence type="predicted"/>
<name>A0A7M5X4A9_9CNID</name>
<dbReference type="Pfam" id="PF16158">
    <property type="entry name" value="N_BRCA1_IG"/>
    <property type="match status" value="1"/>
</dbReference>
<accession>A0A7M5X4A9</accession>
<protein>
    <recommendedName>
        <fullName evidence="1">Nbr1 FW domain-containing protein</fullName>
    </recommendedName>
</protein>
<dbReference type="InterPro" id="IPR009060">
    <property type="entry name" value="UBA-like_sf"/>
</dbReference>
<feature type="domain" description="Nbr1 FW" evidence="1">
    <location>
        <begin position="91"/>
        <end position="183"/>
    </location>
</feature>
<evidence type="ECO:0000313" key="2">
    <source>
        <dbReference type="EnsemblMetazoa" id="CLYHEMP017773.3"/>
    </source>
</evidence>
<sequence>MEVESAGENADLDNELMQKLNTLGTRDKEDLVNQFQSIVGGQLTRGCCSFYLDMGNWNLQTALGAYYDVMSSSEDLPLFEVTDESCHIRESSIRPGQSFIKTWRLRNIGATVWPNNLKLKFTGGTNFGHGECASLPPLSPNEVTDVTITMISPATDGQYEGQWRVVTLAGVLCGTMLKVQVNVDSSGMNSLTEQMSSLGQPQQFFGVTGGAAPTQPMSTPLRPAVNATPFCSPTGYGLFGSGNLPNNGGVNTGQLPRINEGANMSIDPQQMNQLLNDPSMYTNNQNFNNGPFDS</sequence>
<evidence type="ECO:0000259" key="1">
    <source>
        <dbReference type="Pfam" id="PF16158"/>
    </source>
</evidence>
<dbReference type="Gene3D" id="2.60.40.10">
    <property type="entry name" value="Immunoglobulins"/>
    <property type="match status" value="1"/>
</dbReference>
<reference evidence="2" key="1">
    <citation type="submission" date="2021-01" db="UniProtKB">
        <authorList>
            <consortium name="EnsemblMetazoa"/>
        </authorList>
    </citation>
    <scope>IDENTIFICATION</scope>
</reference>
<keyword evidence="3" id="KW-1185">Reference proteome</keyword>
<dbReference type="CDD" id="cd14947">
    <property type="entry name" value="NBR1_like"/>
    <property type="match status" value="1"/>
</dbReference>
<dbReference type="PANTHER" id="PTHR20930:SF0">
    <property type="entry name" value="PROTEIN ILRUN"/>
    <property type="match status" value="1"/>
</dbReference>
<dbReference type="Proteomes" id="UP000594262">
    <property type="component" value="Unplaced"/>
</dbReference>